<protein>
    <submittedName>
        <fullName evidence="5">DNA-binding response regulator</fullName>
    </submittedName>
</protein>
<dbReference type="InterPro" id="IPR016032">
    <property type="entry name" value="Sig_transdc_resp-reg_C-effctor"/>
</dbReference>
<dbReference type="GO" id="GO:0006355">
    <property type="term" value="P:regulation of DNA-templated transcription"/>
    <property type="evidence" value="ECO:0007669"/>
    <property type="project" value="InterPro"/>
</dbReference>
<dbReference type="SUPFAM" id="SSF46894">
    <property type="entry name" value="C-terminal effector domain of the bipartite response regulators"/>
    <property type="match status" value="1"/>
</dbReference>
<feature type="modified residue" description="4-aspartylphosphate" evidence="2">
    <location>
        <position position="61"/>
    </location>
</feature>
<evidence type="ECO:0000313" key="6">
    <source>
        <dbReference type="Proteomes" id="UP000619260"/>
    </source>
</evidence>
<dbReference type="Pfam" id="PF00196">
    <property type="entry name" value="GerE"/>
    <property type="match status" value="1"/>
</dbReference>
<keyword evidence="2" id="KW-0597">Phosphoprotein</keyword>
<dbReference type="Gene3D" id="1.10.10.10">
    <property type="entry name" value="Winged helix-like DNA-binding domain superfamily/Winged helix DNA-binding domain"/>
    <property type="match status" value="1"/>
</dbReference>
<comment type="caution">
    <text evidence="5">The sequence shown here is derived from an EMBL/GenBank/DDBJ whole genome shotgun (WGS) entry which is preliminary data.</text>
</comment>
<organism evidence="5 6">
    <name type="scientific">Virgisporangium aliadipatigenens</name>
    <dbReference type="NCBI Taxonomy" id="741659"/>
    <lineage>
        <taxon>Bacteria</taxon>
        <taxon>Bacillati</taxon>
        <taxon>Actinomycetota</taxon>
        <taxon>Actinomycetes</taxon>
        <taxon>Micromonosporales</taxon>
        <taxon>Micromonosporaceae</taxon>
        <taxon>Virgisporangium</taxon>
    </lineage>
</organism>
<dbReference type="GO" id="GO:0000160">
    <property type="term" value="P:phosphorelay signal transduction system"/>
    <property type="evidence" value="ECO:0007669"/>
    <property type="project" value="InterPro"/>
</dbReference>
<dbReference type="AlphaFoldDB" id="A0A8J3YQM5"/>
<dbReference type="PANTHER" id="PTHR43214:SF42">
    <property type="entry name" value="TRANSCRIPTIONAL REGULATORY PROTEIN DESR"/>
    <property type="match status" value="1"/>
</dbReference>
<sequence length="208" mass="21762">MDVRGAGVIRVLLAEDVRMLRDALVSVLGLAEDIEVVGAVETGDAIVTTALRARPDVAVIDIEMPGLDGISAAVQLQQWLPECRTLILTGVARPGALRRAMSAKVAGFMGKDAAPDDLIDAVRTIAAGGKVLDPQLAFAALDVAANPLTERENDVLRLTATGAEPAEVAARLGLSQGTVRNYLASAVTKLGARNRVDAIRIAHEAGWL</sequence>
<dbReference type="InterPro" id="IPR011006">
    <property type="entry name" value="CheY-like_superfamily"/>
</dbReference>
<keyword evidence="6" id="KW-1185">Reference proteome</keyword>
<dbReference type="SUPFAM" id="SSF52172">
    <property type="entry name" value="CheY-like"/>
    <property type="match status" value="1"/>
</dbReference>
<keyword evidence="1 5" id="KW-0238">DNA-binding</keyword>
<evidence type="ECO:0000259" key="3">
    <source>
        <dbReference type="PROSITE" id="PS50043"/>
    </source>
</evidence>
<dbReference type="Gene3D" id="3.40.50.2300">
    <property type="match status" value="1"/>
</dbReference>
<dbReference type="SMART" id="SM00448">
    <property type="entry name" value="REC"/>
    <property type="match status" value="1"/>
</dbReference>
<feature type="domain" description="Response regulatory" evidence="4">
    <location>
        <begin position="10"/>
        <end position="126"/>
    </location>
</feature>
<dbReference type="Proteomes" id="UP000619260">
    <property type="component" value="Unassembled WGS sequence"/>
</dbReference>
<dbReference type="SMART" id="SM00421">
    <property type="entry name" value="HTH_LUXR"/>
    <property type="match status" value="1"/>
</dbReference>
<gene>
    <name evidence="5" type="primary">desR_2</name>
    <name evidence="5" type="ORF">Val02_65370</name>
</gene>
<dbReference type="PRINTS" id="PR00038">
    <property type="entry name" value="HTHLUXR"/>
</dbReference>
<evidence type="ECO:0000256" key="2">
    <source>
        <dbReference type="PROSITE-ProRule" id="PRU00169"/>
    </source>
</evidence>
<dbReference type="PROSITE" id="PS50043">
    <property type="entry name" value="HTH_LUXR_2"/>
    <property type="match status" value="1"/>
</dbReference>
<feature type="domain" description="HTH luxR-type" evidence="3">
    <location>
        <begin position="141"/>
        <end position="206"/>
    </location>
</feature>
<evidence type="ECO:0000259" key="4">
    <source>
        <dbReference type="PROSITE" id="PS50110"/>
    </source>
</evidence>
<dbReference type="PANTHER" id="PTHR43214">
    <property type="entry name" value="TWO-COMPONENT RESPONSE REGULATOR"/>
    <property type="match status" value="1"/>
</dbReference>
<evidence type="ECO:0000256" key="1">
    <source>
        <dbReference type="ARBA" id="ARBA00023125"/>
    </source>
</evidence>
<proteinExistence type="predicted"/>
<dbReference type="InterPro" id="IPR001789">
    <property type="entry name" value="Sig_transdc_resp-reg_receiver"/>
</dbReference>
<dbReference type="InterPro" id="IPR000792">
    <property type="entry name" value="Tscrpt_reg_LuxR_C"/>
</dbReference>
<dbReference type="EMBL" id="BOPF01000029">
    <property type="protein sequence ID" value="GIJ49651.1"/>
    <property type="molecule type" value="Genomic_DNA"/>
</dbReference>
<name>A0A8J3YQM5_9ACTN</name>
<dbReference type="GO" id="GO:0003677">
    <property type="term" value="F:DNA binding"/>
    <property type="evidence" value="ECO:0007669"/>
    <property type="project" value="UniProtKB-KW"/>
</dbReference>
<dbReference type="CDD" id="cd06170">
    <property type="entry name" value="LuxR_C_like"/>
    <property type="match status" value="1"/>
</dbReference>
<accession>A0A8J3YQM5</accession>
<reference evidence="5" key="1">
    <citation type="submission" date="2021-01" db="EMBL/GenBank/DDBJ databases">
        <title>Whole genome shotgun sequence of Virgisporangium aliadipatigenens NBRC 105644.</title>
        <authorList>
            <person name="Komaki H."/>
            <person name="Tamura T."/>
        </authorList>
    </citation>
    <scope>NUCLEOTIDE SEQUENCE</scope>
    <source>
        <strain evidence="5">NBRC 105644</strain>
    </source>
</reference>
<dbReference type="Pfam" id="PF00072">
    <property type="entry name" value="Response_reg"/>
    <property type="match status" value="1"/>
</dbReference>
<dbReference type="InterPro" id="IPR039420">
    <property type="entry name" value="WalR-like"/>
</dbReference>
<dbReference type="InterPro" id="IPR036388">
    <property type="entry name" value="WH-like_DNA-bd_sf"/>
</dbReference>
<dbReference type="PROSITE" id="PS50110">
    <property type="entry name" value="RESPONSE_REGULATORY"/>
    <property type="match status" value="1"/>
</dbReference>
<evidence type="ECO:0000313" key="5">
    <source>
        <dbReference type="EMBL" id="GIJ49651.1"/>
    </source>
</evidence>